<dbReference type="PANTHER" id="PTHR35561">
    <property type="entry name" value="RNA 2',3'-CYCLIC PHOSPHODIESTERASE"/>
    <property type="match status" value="1"/>
</dbReference>
<dbReference type="HAMAP" id="MF_01940">
    <property type="entry name" value="RNA_CPDase"/>
    <property type="match status" value="1"/>
</dbReference>
<comment type="caution">
    <text evidence="4">The sequence shown here is derived from an EMBL/GenBank/DDBJ whole genome shotgun (WGS) entry which is preliminary data.</text>
</comment>
<dbReference type="eggNOG" id="COG1514">
    <property type="taxonomic scope" value="Bacteria"/>
</dbReference>
<sequence length="180" mass="21255">MRLFIAVDINNRSKKFIKKKLKILKSELNADFKWVKKENWHLTLKFIGEASEIDKKNLIETLKNIEFNSKGQYINFDKLGAFPEFKRAKVLYLALNKGENILKTIHKRLETETAKYDFERDNRDYIPHLTLGRAKNKNSSISDKFKSQNFVNIYAKIESITLYQSKLKKEGPEYIKLFSI</sequence>
<dbReference type="FunCoup" id="M5EDQ0">
    <property type="interactions" value="22"/>
</dbReference>
<keyword evidence="5" id="KW-1185">Reference proteome</keyword>
<dbReference type="OrthoDB" id="9789350at2"/>
<dbReference type="Pfam" id="PF02834">
    <property type="entry name" value="LigT_PEase"/>
    <property type="match status" value="2"/>
</dbReference>
<proteinExistence type="inferred from homology"/>
<name>M5EDQ0_9FIRM</name>
<reference evidence="5" key="1">
    <citation type="journal article" date="2013" name="Genome Announc.">
        <title>Genome Sequence of Halanaerobium saccharolyticum subsp. saccharolyticum Strain DSM 6643T, a Halophilic Hydrogen-Producing Bacterium.</title>
        <authorList>
            <person name="Kivisto A."/>
            <person name="Larjo A."/>
            <person name="Ciranna A."/>
            <person name="Santala V."/>
            <person name="Roos C."/>
            <person name="Karp M."/>
        </authorList>
    </citation>
    <scope>NUCLEOTIDE SEQUENCE [LARGE SCALE GENOMIC DNA]</scope>
    <source>
        <strain evidence="5">DSM 6643</strain>
    </source>
</reference>
<feature type="short sequence motif" description="HXTX 2" evidence="2">
    <location>
        <begin position="128"/>
        <end position="131"/>
    </location>
</feature>
<dbReference type="AlphaFoldDB" id="M5EDQ0"/>
<dbReference type="GO" id="GO:0008664">
    <property type="term" value="F:RNA 2',3'-cyclic 3'-phosphodiesterase activity"/>
    <property type="evidence" value="ECO:0007669"/>
    <property type="project" value="UniProtKB-EC"/>
</dbReference>
<dbReference type="InterPro" id="IPR009097">
    <property type="entry name" value="Cyclic_Pdiesterase"/>
</dbReference>
<dbReference type="STRING" id="1293054.HSACCH_01130"/>
<dbReference type="GO" id="GO:0016874">
    <property type="term" value="F:ligase activity"/>
    <property type="evidence" value="ECO:0007669"/>
    <property type="project" value="UniProtKB-KW"/>
</dbReference>
<keyword evidence="1 2" id="KW-0378">Hydrolase</keyword>
<organism evidence="4 5">
    <name type="scientific">Halanaerobium saccharolyticum subsp. saccharolyticum DSM 6643</name>
    <dbReference type="NCBI Taxonomy" id="1293054"/>
    <lineage>
        <taxon>Bacteria</taxon>
        <taxon>Bacillati</taxon>
        <taxon>Bacillota</taxon>
        <taxon>Clostridia</taxon>
        <taxon>Halanaerobiales</taxon>
        <taxon>Halanaerobiaceae</taxon>
        <taxon>Halanaerobium</taxon>
    </lineage>
</organism>
<comment type="similarity">
    <text evidence="2">Belongs to the 2H phosphoesterase superfamily. ThpR family.</text>
</comment>
<evidence type="ECO:0000313" key="4">
    <source>
        <dbReference type="EMBL" id="CCU79184.1"/>
    </source>
</evidence>
<evidence type="ECO:0000313" key="5">
    <source>
        <dbReference type="Proteomes" id="UP000012063"/>
    </source>
</evidence>
<feature type="domain" description="Phosphoesterase HXTX" evidence="3">
    <location>
        <begin position="18"/>
        <end position="92"/>
    </location>
</feature>
<evidence type="ECO:0000256" key="2">
    <source>
        <dbReference type="HAMAP-Rule" id="MF_01940"/>
    </source>
</evidence>
<evidence type="ECO:0000259" key="3">
    <source>
        <dbReference type="Pfam" id="PF02834"/>
    </source>
</evidence>
<dbReference type="InParanoid" id="M5EDQ0"/>
<feature type="domain" description="Phosphoesterase HXTX" evidence="3">
    <location>
        <begin position="102"/>
        <end position="173"/>
    </location>
</feature>
<dbReference type="EC" id="3.1.4.58" evidence="2"/>
<dbReference type="PANTHER" id="PTHR35561:SF1">
    <property type="entry name" value="RNA 2',3'-CYCLIC PHOSPHODIESTERASE"/>
    <property type="match status" value="1"/>
</dbReference>
<feature type="active site" description="Proton acceptor" evidence="2">
    <location>
        <position position="128"/>
    </location>
</feature>
<comment type="function">
    <text evidence="2">Hydrolyzes RNA 2',3'-cyclic phosphodiester to an RNA 2'-phosphomonoester.</text>
</comment>
<dbReference type="SUPFAM" id="SSF55144">
    <property type="entry name" value="LigT-like"/>
    <property type="match status" value="1"/>
</dbReference>
<feature type="short sequence motif" description="HXTX 1" evidence="2">
    <location>
        <begin position="41"/>
        <end position="44"/>
    </location>
</feature>
<feature type="active site" description="Proton donor" evidence="2">
    <location>
        <position position="41"/>
    </location>
</feature>
<gene>
    <name evidence="4" type="ORF">HSACCH_01130</name>
</gene>
<protein>
    <recommendedName>
        <fullName evidence="2">RNA 2',3'-cyclic phosphodiesterase</fullName>
        <shortName evidence="2">RNA 2',3'-CPDase</shortName>
        <ecNumber evidence="2">3.1.4.58</ecNumber>
    </recommendedName>
</protein>
<dbReference type="Proteomes" id="UP000012063">
    <property type="component" value="Unassembled WGS sequence"/>
</dbReference>
<dbReference type="EMBL" id="CAUI01000015">
    <property type="protein sequence ID" value="CCU79184.1"/>
    <property type="molecule type" value="Genomic_DNA"/>
</dbReference>
<keyword evidence="4" id="KW-0436">Ligase</keyword>
<dbReference type="GO" id="GO:0004113">
    <property type="term" value="F:2',3'-cyclic-nucleotide 3'-phosphodiesterase activity"/>
    <property type="evidence" value="ECO:0007669"/>
    <property type="project" value="InterPro"/>
</dbReference>
<dbReference type="Gene3D" id="3.90.1140.10">
    <property type="entry name" value="Cyclic phosphodiesterase"/>
    <property type="match status" value="1"/>
</dbReference>
<dbReference type="InterPro" id="IPR014051">
    <property type="entry name" value="Phosphoesterase_HXTX"/>
</dbReference>
<dbReference type="RefSeq" id="WP_005488522.1">
    <property type="nucleotide sequence ID" value="NZ_CAUI01000015.1"/>
</dbReference>
<accession>M5EDQ0</accession>
<dbReference type="NCBIfam" id="TIGR02258">
    <property type="entry name" value="2_5_ligase"/>
    <property type="match status" value="1"/>
</dbReference>
<dbReference type="InterPro" id="IPR004175">
    <property type="entry name" value="RNA_CPDase"/>
</dbReference>
<comment type="catalytic activity">
    <reaction evidence="2">
        <text>a 3'-end 2',3'-cyclophospho-ribonucleotide-RNA + H2O = a 3'-end 2'-phospho-ribonucleotide-RNA + H(+)</text>
        <dbReference type="Rhea" id="RHEA:11828"/>
        <dbReference type="Rhea" id="RHEA-COMP:10464"/>
        <dbReference type="Rhea" id="RHEA-COMP:17353"/>
        <dbReference type="ChEBI" id="CHEBI:15377"/>
        <dbReference type="ChEBI" id="CHEBI:15378"/>
        <dbReference type="ChEBI" id="CHEBI:83064"/>
        <dbReference type="ChEBI" id="CHEBI:173113"/>
        <dbReference type="EC" id="3.1.4.58"/>
    </reaction>
</comment>
<evidence type="ECO:0000256" key="1">
    <source>
        <dbReference type="ARBA" id="ARBA00022801"/>
    </source>
</evidence>